<keyword evidence="4" id="KW-0539">Nucleus</keyword>
<evidence type="ECO:0000256" key="5">
    <source>
        <dbReference type="PROSITE-ProRule" id="PRU00103"/>
    </source>
</evidence>
<protein>
    <submittedName>
        <fullName evidence="7">Importin-11-like</fullName>
    </submittedName>
</protein>
<organism evidence="7">
    <name type="scientific">Hirondellea gigas</name>
    <dbReference type="NCBI Taxonomy" id="1518452"/>
    <lineage>
        <taxon>Eukaryota</taxon>
        <taxon>Metazoa</taxon>
        <taxon>Ecdysozoa</taxon>
        <taxon>Arthropoda</taxon>
        <taxon>Crustacea</taxon>
        <taxon>Multicrustacea</taxon>
        <taxon>Malacostraca</taxon>
        <taxon>Eumalacostraca</taxon>
        <taxon>Peracarida</taxon>
        <taxon>Amphipoda</taxon>
        <taxon>Amphilochidea</taxon>
        <taxon>Lysianassida</taxon>
        <taxon>Lysianassidira</taxon>
        <taxon>Lysianassoidea</taxon>
        <taxon>Lysianassidae</taxon>
        <taxon>Hirondellea</taxon>
    </lineage>
</organism>
<dbReference type="PROSITE" id="PS50077">
    <property type="entry name" value="HEAT_REPEAT"/>
    <property type="match status" value="1"/>
</dbReference>
<name>A0A6A7FRE4_9CRUS</name>
<evidence type="ECO:0000256" key="4">
    <source>
        <dbReference type="ARBA" id="ARBA00023242"/>
    </source>
</evidence>
<dbReference type="PANTHER" id="PTHR10997:SF7">
    <property type="entry name" value="IMPORTIN-11"/>
    <property type="match status" value="1"/>
</dbReference>
<comment type="similarity">
    <text evidence="2">Belongs to the importin beta family.</text>
</comment>
<dbReference type="InterPro" id="IPR021133">
    <property type="entry name" value="HEAT_type_2"/>
</dbReference>
<dbReference type="Gene3D" id="1.25.10.10">
    <property type="entry name" value="Leucine-rich Repeat Variant"/>
    <property type="match status" value="1"/>
</dbReference>
<dbReference type="InterPro" id="IPR016024">
    <property type="entry name" value="ARM-type_fold"/>
</dbReference>
<reference evidence="7" key="1">
    <citation type="submission" date="2017-11" db="EMBL/GenBank/DDBJ databases">
        <title>The sensing device of the deep-sea amphipod.</title>
        <authorList>
            <person name="Kobayashi H."/>
            <person name="Nagahama T."/>
            <person name="Arai W."/>
            <person name="Sasagawa Y."/>
            <person name="Umeda M."/>
            <person name="Hayashi T."/>
            <person name="Nikaido I."/>
            <person name="Watanabe H."/>
            <person name="Oguri K."/>
            <person name="Kitazato H."/>
            <person name="Fujioka K."/>
            <person name="Kido Y."/>
            <person name="Takami H."/>
        </authorList>
    </citation>
    <scope>NUCLEOTIDE SEQUENCE</scope>
    <source>
        <tissue evidence="7">Whole body</tissue>
    </source>
</reference>
<dbReference type="GO" id="GO:0006606">
    <property type="term" value="P:protein import into nucleus"/>
    <property type="evidence" value="ECO:0007669"/>
    <property type="project" value="TreeGrafter"/>
</dbReference>
<evidence type="ECO:0000256" key="1">
    <source>
        <dbReference type="ARBA" id="ARBA00004123"/>
    </source>
</evidence>
<dbReference type="PROSITE" id="PS50166">
    <property type="entry name" value="IMPORTIN_B_NT"/>
    <property type="match status" value="1"/>
</dbReference>
<dbReference type="InterPro" id="IPR011989">
    <property type="entry name" value="ARM-like"/>
</dbReference>
<evidence type="ECO:0000313" key="7">
    <source>
        <dbReference type="EMBL" id="LAC20733.1"/>
    </source>
</evidence>
<comment type="subcellular location">
    <subcellularLocation>
        <location evidence="1">Nucleus</location>
    </subcellularLocation>
</comment>
<dbReference type="EMBL" id="IACT01001381">
    <property type="protein sequence ID" value="LAC20733.1"/>
    <property type="molecule type" value="mRNA"/>
</dbReference>
<dbReference type="SUPFAM" id="SSF48371">
    <property type="entry name" value="ARM repeat"/>
    <property type="match status" value="1"/>
</dbReference>
<evidence type="ECO:0000256" key="2">
    <source>
        <dbReference type="ARBA" id="ARBA00007991"/>
    </source>
</evidence>
<evidence type="ECO:0000256" key="3">
    <source>
        <dbReference type="ARBA" id="ARBA00022448"/>
    </source>
</evidence>
<keyword evidence="3" id="KW-0813">Transport</keyword>
<dbReference type="AlphaFoldDB" id="A0A6A7FRE4"/>
<dbReference type="InterPro" id="IPR001494">
    <property type="entry name" value="Importin-beta_N"/>
</dbReference>
<dbReference type="InterPro" id="IPR058669">
    <property type="entry name" value="TPR_IPO7/11-like"/>
</dbReference>
<dbReference type="PANTHER" id="PTHR10997">
    <property type="entry name" value="IMPORTIN-7, 8, 11"/>
    <property type="match status" value="1"/>
</dbReference>
<feature type="repeat" description="HEAT" evidence="5">
    <location>
        <begin position="134"/>
        <end position="174"/>
    </location>
</feature>
<dbReference type="GO" id="GO:0005635">
    <property type="term" value="C:nuclear envelope"/>
    <property type="evidence" value="ECO:0007669"/>
    <property type="project" value="TreeGrafter"/>
</dbReference>
<dbReference type="Pfam" id="PF03810">
    <property type="entry name" value="IBN_N"/>
    <property type="match status" value="1"/>
</dbReference>
<dbReference type="SMART" id="SM00913">
    <property type="entry name" value="IBN_N"/>
    <property type="match status" value="1"/>
</dbReference>
<dbReference type="Pfam" id="PF25758">
    <property type="entry name" value="TPR_IPO11"/>
    <property type="match status" value="1"/>
</dbReference>
<feature type="domain" description="Importin N-terminal" evidence="6">
    <location>
        <begin position="32"/>
        <end position="104"/>
    </location>
</feature>
<proteinExistence type="evidence at transcript level"/>
<dbReference type="GO" id="GO:0031267">
    <property type="term" value="F:small GTPase binding"/>
    <property type="evidence" value="ECO:0007669"/>
    <property type="project" value="InterPro"/>
</dbReference>
<accession>A0A6A7FRE4</accession>
<evidence type="ECO:0000259" key="6">
    <source>
        <dbReference type="PROSITE" id="PS50166"/>
    </source>
</evidence>
<sequence>MACMNGSDGGLPAVVCVLRNASCQQPELIKTAEQQLKQWEGQPGFYLTLLQAYLDQSLDSNIRWMAVLCFKNGVERYWRNVGEQKLLDDEKASIRSLLLGVCCKGEVMQQLTLQLAIVTGKVARQDCPNNWPQLLPTLLQLVTDNANTELVRSGALLTLHHVVKQISSRRLMHDRRKFQELSAKLFPEIHELLKIEVQLFLSSNELGVDMNIVASALRRAHYCFKILRKMAIHGFKVPTQVPQITEFYNNICEQVKVMLIFRKQHEGDALKVPAEKYTCLLMKSLLELLEHYPFCFLSYIRRALEIGTTFAFSDDERGIIFERFTIQCLNIIKCILDCHEYQVNKVLTETKSREALEAHEIKSEFFTHTVLQQICHRLITRYFILSRDDLDIWESDPEEYCTEVDGGDSWKFSLRPATEVLFRKMFHDYREAFRPVLLSLMTDGIQMIDPNNLQGILSKDAVYNAIGLTSFELVDDVDFDNWFTTHLVNELKEEHSNYRILRRRVIWLIGQWTDVRFDPKNRPLLYEACIHLLTNDPDFVVRYYTALTLKTAIDDFEFDRKCFMPYLTTVFALLFKLLTEARECDVKMQVLNVMSVMIEVIGSDIKGSAAPLIQFLPQLWDNNEQHSLLRCAILNTLTHVVNGMGSDCVNLQSFLLRVLNVSTDNKQDGHVYLIEDGLQLWLSVLENTPNYSNRSTTSAEHEQLLQLYKNILPVLDSSTEHMQSVTQITIAYVMLCPQPFLQRYGRELLDILGRQVNDLKSEALVLVLRILEVIIRTCNTDGVLLVRGVLASIVTGLVTDEEDQYPQIVSSHLSLLSRVLLVDYDSFLWILQQLSKSCESTEECVLTQLLRVWCSRMCLVTPDERRKLAALGLCRLVAVYHPAVLAVWGRAVEAIVEVVYDVINEDTNQDKLVISESDYGPCPPSYGSNSVAAAMFPGSSSDPSYLAAVAEDDDAPGPSSDVYNDPDMRHGEALVDEYPDMEHAKRRHALAKQDPVHNIHLKEYLGQALMEFQRVVPSETLCQLTANMSADTKTVMQEVTANAK</sequence>
<dbReference type="GO" id="GO:0005829">
    <property type="term" value="C:cytosol"/>
    <property type="evidence" value="ECO:0007669"/>
    <property type="project" value="TreeGrafter"/>
</dbReference>